<feature type="coiled-coil region" evidence="1">
    <location>
        <begin position="1"/>
        <end position="28"/>
    </location>
</feature>
<proteinExistence type="predicted"/>
<dbReference type="EMBL" id="FPHG01000018">
    <property type="protein sequence ID" value="SFV53371.1"/>
    <property type="molecule type" value="Genomic_DNA"/>
</dbReference>
<sequence length="38" mass="4589">MIKLQEERQSLTQKAIDLKNSNQKLQKEFFELKNLEPK</sequence>
<protein>
    <submittedName>
        <fullName evidence="2">Uncharacterized protein</fullName>
    </submittedName>
</protein>
<evidence type="ECO:0000256" key="1">
    <source>
        <dbReference type="SAM" id="Coils"/>
    </source>
</evidence>
<gene>
    <name evidence="2" type="ORF">MNB_SV-9-877</name>
</gene>
<name>A0A1W1BIT5_9ZZZZ</name>
<accession>A0A1W1BIT5</accession>
<dbReference type="AlphaFoldDB" id="A0A1W1BIT5"/>
<organism evidence="2">
    <name type="scientific">hydrothermal vent metagenome</name>
    <dbReference type="NCBI Taxonomy" id="652676"/>
    <lineage>
        <taxon>unclassified sequences</taxon>
        <taxon>metagenomes</taxon>
        <taxon>ecological metagenomes</taxon>
    </lineage>
</organism>
<evidence type="ECO:0000313" key="2">
    <source>
        <dbReference type="EMBL" id="SFV53371.1"/>
    </source>
</evidence>
<keyword evidence="1" id="KW-0175">Coiled coil</keyword>
<reference evidence="2" key="1">
    <citation type="submission" date="2016-10" db="EMBL/GenBank/DDBJ databases">
        <authorList>
            <person name="de Groot N.N."/>
        </authorList>
    </citation>
    <scope>NUCLEOTIDE SEQUENCE</scope>
</reference>